<dbReference type="GeneID" id="20321145"/>
<feature type="region of interest" description="Disordered" evidence="1">
    <location>
        <begin position="656"/>
        <end position="716"/>
    </location>
</feature>
<keyword evidence="3" id="KW-1185">Reference proteome</keyword>
<dbReference type="PANTHER" id="PTHR14149:SF14">
    <property type="entry name" value="CALPONIN-HOMOLOGY (CH) DOMAIN-CONTAINING PROTEIN"/>
    <property type="match status" value="1"/>
</dbReference>
<evidence type="ECO:0000313" key="3">
    <source>
        <dbReference type="Proteomes" id="UP000054324"/>
    </source>
</evidence>
<gene>
    <name evidence="2" type="ORF">T265_06966</name>
</gene>
<evidence type="ECO:0008006" key="4">
    <source>
        <dbReference type="Google" id="ProtNLM"/>
    </source>
</evidence>
<protein>
    <recommendedName>
        <fullName evidence="4">Ras-GAP domain-containing protein</fullName>
    </recommendedName>
</protein>
<dbReference type="RefSeq" id="XP_009170636.1">
    <property type="nucleotide sequence ID" value="XM_009172372.1"/>
</dbReference>
<dbReference type="OrthoDB" id="775356at2759"/>
<dbReference type="EMBL" id="KL596771">
    <property type="protein sequence ID" value="KER25620.1"/>
    <property type="molecule type" value="Genomic_DNA"/>
</dbReference>
<dbReference type="InterPro" id="IPR008936">
    <property type="entry name" value="Rho_GTPase_activation_prot"/>
</dbReference>
<sequence length="2029" mass="230260">MADQEFENTVKKLRLFIQAIKKRDAVGLTQQLEDCFLLTTDASWTEPEVILSKLYPYVSKLEQILQNSFNANSNCILESFKYMVNALLSRQSRRKTPELRDSDIDLVRIVNRAIDQSDPLRTLNALRPLLREQMLQALDGYQKSGFIHYIARLYHHELGVAKSDKGASLSGSELIAALDVLACIVSLNEALDKNDPYMLMCSLTNPDAYWEEVVYHSKDRFPLEHSKLYLTALRKARERKADSGRLPILTHAEIQTVITLCARAGSRKSPVLKRIEKTPTSPKPKDPGLNMALGESAKSPIPEADKTITTLQTISSTEDLISGLKRNCPMGTFEVLRSMRMELRLPSLDEEYADIYHSFLLFAWKQWIRRFSAVHGTHSPARQFLSDEAITAVKRSNSLINRMLQSGVAIAKLNVAIGKMNVEEIEICLKDPHLFVLRQLLVQRNLSPKETQSGHVKLKDCRSTYAASLIQYTSEKMSRISGEPRVRGAFTTSLLRLTPATAYLDSICSHIVGSGWLWNYVPAVVPKDLCNTDEEEFFLSHMSVPYFYNIFTGSTVRWPITTTNPPISFVWTNDLANIHWPLGIREPPSLDPSLLNLDDCVTVWDYVSTMGYSLERWKTQPSPTQVVEQNKPDEGRMRPYNQTRQRQVEHNVTINSGRVTPGLRTPRPTTPRVQRRASPQPSQVRRTPVPARAPTSTLTVPPIINPAGECRSHQDYSDTELPMDAPVSVTPVDQQLVDSVVQIQAHWRGYRQRREYQNRLNFLHSESSEQAAIRLQNFWRQRRAQRRMSSLLLEHRRYIRSVMKIQALWRGRREREAHQSLYYLANLSNPTGRPTSRMMLAQFNMHASTREPLGSANALACLSKYIHCLDGRASKVAYEKQMACFLLGKSVLASVNRLKNVNQELANSDQLIKILVQVRLHGRTQSFRSDLERNAVTPFREIEQISAHNTHQISSNDKWLDRYGTVCYLLYTQPDYLVSLLTNIPESAIWNSNLLNKPYGFDSYKLKNYGMLLERIVLGVFRYASTSPDQVRLLHVFSRFIHHFVGALHVTPSGLDCFTDKRPWPFVLRLAVSLARMRLHRTMTRRCDDEAYLVENREMIKQNGLLRTIVCELVEAILGADLLENGKESEEVIELNTTGLQPLKTSDEDFWEYNTDGFIQNKSNFATNHQACVTSFSSMPQGDSETTPRLLSATDAFFHGLFVEPGPQLIPQCLKYVAVELYRALRHVFPREPEKKRLKFIGHCLIRQYFSSTIIAPELFFTISKDDSNQSIEDGGSSTAPRHGRSRKNSILMPSTRAKNSGSHQKLGYDSITVKHRRTLAAISRLLYFVMANKSYAAKEAQAVNVQDKVIAKSQLAELFDPFIRKWHGQFQSYMLQLVNTPNLQPQGDVNPISLWVSGSTERGPSLCHSSQTEKVKFLDLGQLGPQKTPCIMLSAGPVLGIPANLLVHATKELTELHKLLLRYEDVIAPHPSDQLHTVLRQLGPVPPRMILTKQSASSSSSREFWRYCDEDSELSEVSPQSARSLHDKLSSPSCFETQSLCEQIEHNNSEQAPSDKSSDRFVPSSDVYYQFRSSCEDTDATFGFQAIHSSQLLLIPLVPANKEHVLLGCLYGVSVAYLRSTDCPPMPVRPCHIYWPNEDDDPIKKPCLTCESELVLRSQYLTASLVSAGDQVAPDHTLKPHQKPTNLDDAPNISTFDWLEARRLLGFLLRTAVRPEKLSPSCTLPLPQNYVTLFDWIQAAERRIARSLEQLSREKKPKDFLQSLSIDDRDNSRFIKQGDTAAQRNYLLDIQARFSTLKHVINRLCATGFLSKTDGYNELLVALARDICHLRAACQSSEWDKLCIQLKNIDAKINAEAQLLDQQATIYAAHALDCLVPLNRSTNPPRDSRWSSKSRQSVSYQLQLPPGRLHKLGLIDRTPKRGRKWLNRLQILLEPLVASKAERFEDTRSESQLSIAIDKASIGNRFVPGMFELVVEVAGAQIHRGTISLVDLLCQQHNGTLQFSVMEDLQLKLEPLIQLILDTYYTAR</sequence>
<dbReference type="Pfam" id="PF00612">
    <property type="entry name" value="IQ"/>
    <property type="match status" value="2"/>
</dbReference>
<feature type="region of interest" description="Disordered" evidence="1">
    <location>
        <begin position="1270"/>
        <end position="1305"/>
    </location>
</feature>
<dbReference type="GO" id="GO:1903479">
    <property type="term" value="P:mitotic actomyosin contractile ring assembly actin filament organization"/>
    <property type="evidence" value="ECO:0007669"/>
    <property type="project" value="TreeGrafter"/>
</dbReference>
<dbReference type="STRING" id="6198.A0A074ZQK6"/>
<evidence type="ECO:0000313" key="2">
    <source>
        <dbReference type="EMBL" id="KER25620.1"/>
    </source>
</evidence>
<dbReference type="Gene3D" id="1.10.506.10">
    <property type="entry name" value="GTPase Activation - p120gap, domain 1"/>
    <property type="match status" value="1"/>
</dbReference>
<dbReference type="KEGG" id="ovi:T265_06966"/>
<dbReference type="Proteomes" id="UP000054324">
    <property type="component" value="Unassembled WGS sequence"/>
</dbReference>
<name>A0A074ZQK6_OPIVI</name>
<dbReference type="PANTHER" id="PTHR14149">
    <property type="entry name" value="RAS GTPASE-ACTIVATING PROTEIN WITH IQ MOTIF"/>
    <property type="match status" value="1"/>
</dbReference>
<dbReference type="Gene3D" id="1.20.5.190">
    <property type="match status" value="1"/>
</dbReference>
<feature type="compositionally biased region" description="Low complexity" evidence="1">
    <location>
        <begin position="657"/>
        <end position="672"/>
    </location>
</feature>
<dbReference type="CTD" id="20321145"/>
<proteinExistence type="predicted"/>
<dbReference type="GO" id="GO:0051015">
    <property type="term" value="F:actin filament binding"/>
    <property type="evidence" value="ECO:0007669"/>
    <property type="project" value="TreeGrafter"/>
</dbReference>
<dbReference type="GO" id="GO:0005516">
    <property type="term" value="F:calmodulin binding"/>
    <property type="evidence" value="ECO:0007669"/>
    <property type="project" value="TreeGrafter"/>
</dbReference>
<dbReference type="CDD" id="cd23767">
    <property type="entry name" value="IQCD"/>
    <property type="match status" value="1"/>
</dbReference>
<dbReference type="InterPro" id="IPR000048">
    <property type="entry name" value="IQ_motif_EF-hand-BS"/>
</dbReference>
<dbReference type="GO" id="GO:0005096">
    <property type="term" value="F:GTPase activator activity"/>
    <property type="evidence" value="ECO:0007669"/>
    <property type="project" value="TreeGrafter"/>
</dbReference>
<dbReference type="PROSITE" id="PS50096">
    <property type="entry name" value="IQ"/>
    <property type="match status" value="3"/>
</dbReference>
<dbReference type="GO" id="GO:0005938">
    <property type="term" value="C:cell cortex"/>
    <property type="evidence" value="ECO:0007669"/>
    <property type="project" value="TreeGrafter"/>
</dbReference>
<dbReference type="SMART" id="SM00015">
    <property type="entry name" value="IQ"/>
    <property type="match status" value="2"/>
</dbReference>
<accession>A0A074ZQK6</accession>
<reference evidence="2 3" key="1">
    <citation type="submission" date="2013-11" db="EMBL/GenBank/DDBJ databases">
        <title>Opisthorchis viverrini - life in the bile duct.</title>
        <authorList>
            <person name="Young N.D."/>
            <person name="Nagarajan N."/>
            <person name="Lin S.J."/>
            <person name="Korhonen P.K."/>
            <person name="Jex A.R."/>
            <person name="Hall R.S."/>
            <person name="Safavi-Hemami H."/>
            <person name="Kaewkong W."/>
            <person name="Bertrand D."/>
            <person name="Gao S."/>
            <person name="Seet Q."/>
            <person name="Wongkham S."/>
            <person name="Teh B.T."/>
            <person name="Wongkham C."/>
            <person name="Intapan P.M."/>
            <person name="Maleewong W."/>
            <person name="Yang X."/>
            <person name="Hu M."/>
            <person name="Wang Z."/>
            <person name="Hofmann A."/>
            <person name="Sternberg P.W."/>
            <person name="Tan P."/>
            <person name="Wang J."/>
            <person name="Gasser R.B."/>
        </authorList>
    </citation>
    <scope>NUCLEOTIDE SEQUENCE [LARGE SCALE GENOMIC DNA]</scope>
</reference>
<feature type="compositionally biased region" description="Polar residues" evidence="1">
    <location>
        <begin position="1270"/>
        <end position="1280"/>
    </location>
</feature>
<evidence type="ECO:0000256" key="1">
    <source>
        <dbReference type="SAM" id="MobiDB-lite"/>
    </source>
</evidence>
<organism evidence="2 3">
    <name type="scientific">Opisthorchis viverrini</name>
    <name type="common">Southeast Asian liver fluke</name>
    <dbReference type="NCBI Taxonomy" id="6198"/>
    <lineage>
        <taxon>Eukaryota</taxon>
        <taxon>Metazoa</taxon>
        <taxon>Spiralia</taxon>
        <taxon>Lophotrochozoa</taxon>
        <taxon>Platyhelminthes</taxon>
        <taxon>Trematoda</taxon>
        <taxon>Digenea</taxon>
        <taxon>Opisthorchiida</taxon>
        <taxon>Opisthorchiata</taxon>
        <taxon>Opisthorchiidae</taxon>
        <taxon>Opisthorchis</taxon>
    </lineage>
</organism>